<feature type="domain" description="AMP-dependent synthetase/ligase" evidence="1">
    <location>
        <begin position="38"/>
        <end position="221"/>
    </location>
</feature>
<evidence type="ECO:0000313" key="3">
    <source>
        <dbReference type="EMBL" id="CAB4682474.1"/>
    </source>
</evidence>
<dbReference type="Gene3D" id="3.40.50.12780">
    <property type="entry name" value="N-terminal domain of ligase-like"/>
    <property type="match status" value="1"/>
</dbReference>
<dbReference type="Pfam" id="PF00501">
    <property type="entry name" value="AMP-binding"/>
    <property type="match status" value="1"/>
</dbReference>
<protein>
    <submittedName>
        <fullName evidence="3">Unannotated protein</fullName>
    </submittedName>
</protein>
<reference evidence="3" key="1">
    <citation type="submission" date="2020-05" db="EMBL/GenBank/DDBJ databases">
        <authorList>
            <person name="Chiriac C."/>
            <person name="Salcher M."/>
            <person name="Ghai R."/>
            <person name="Kavagutti S V."/>
        </authorList>
    </citation>
    <scope>NUCLEOTIDE SEQUENCE</scope>
</reference>
<dbReference type="InterPro" id="IPR042099">
    <property type="entry name" value="ANL_N_sf"/>
</dbReference>
<dbReference type="Gene3D" id="3.30.300.30">
    <property type="match status" value="1"/>
</dbReference>
<dbReference type="EMBL" id="CAFBAA010000017">
    <property type="protein sequence ID" value="CAB4843046.1"/>
    <property type="molecule type" value="Genomic_DNA"/>
</dbReference>
<evidence type="ECO:0000259" key="1">
    <source>
        <dbReference type="Pfam" id="PF00501"/>
    </source>
</evidence>
<evidence type="ECO:0000313" key="4">
    <source>
        <dbReference type="EMBL" id="CAB4843046.1"/>
    </source>
</evidence>
<evidence type="ECO:0000313" key="5">
    <source>
        <dbReference type="EMBL" id="CAB5078097.1"/>
    </source>
</evidence>
<dbReference type="PANTHER" id="PTHR43767">
    <property type="entry name" value="LONG-CHAIN-FATTY-ACID--COA LIGASE"/>
    <property type="match status" value="1"/>
</dbReference>
<proteinExistence type="predicted"/>
<dbReference type="EMBL" id="CAEZXN010000001">
    <property type="protein sequence ID" value="CAB4682474.1"/>
    <property type="molecule type" value="Genomic_DNA"/>
</dbReference>
<dbReference type="InterPro" id="IPR000873">
    <property type="entry name" value="AMP-dep_synth/lig_dom"/>
</dbReference>
<dbReference type="InterPro" id="IPR045851">
    <property type="entry name" value="AMP-bd_C_sf"/>
</dbReference>
<evidence type="ECO:0000313" key="2">
    <source>
        <dbReference type="EMBL" id="CAB4670446.1"/>
    </source>
</evidence>
<gene>
    <name evidence="2" type="ORF">UFOPK2342_00404</name>
    <name evidence="3" type="ORF">UFOPK2423_00035</name>
    <name evidence="4" type="ORF">UFOPK3266_00797</name>
    <name evidence="5" type="ORF">UFOPK4367_01486</name>
</gene>
<dbReference type="InterPro" id="IPR020845">
    <property type="entry name" value="AMP-binding_CS"/>
</dbReference>
<dbReference type="EMBL" id="CAFBRC010000143">
    <property type="protein sequence ID" value="CAB5078097.1"/>
    <property type="molecule type" value="Genomic_DNA"/>
</dbReference>
<dbReference type="EMBL" id="CAEZXB010000004">
    <property type="protein sequence ID" value="CAB4670446.1"/>
    <property type="molecule type" value="Genomic_DNA"/>
</dbReference>
<dbReference type="PROSITE" id="PS00455">
    <property type="entry name" value="AMP_BINDING"/>
    <property type="match status" value="1"/>
</dbReference>
<sequence>MGAQSSLREVVIFAPNQLAEITTALKSALFDAGPPLLVLEEAVRPTDPPQVPSEVALVVATSGSTGSAKFVLHSASTLLASARATHAYLGAQPGERWALRLPLTHIAGLMVIVRSLLLDSALSENGEYQAVVPTQLFRALQGGETLVALQNAKAVLVGGGPSEVKLIEEARAAGINVITTYGMSETAGGCVYNGRPLAGVKIVLDSAQQIFVSGPQVALGYLHDSTGFQDGGFLTQDIGQWREDGLLEILGRADEVVISGGEKILLGAIEERIRSMPGVLDAHLFTRKSAEWGEEVVCAVAGGDSITLSSIRDHVAEFFPRSSAPRALILLAEMPLRGIGKPDRDTLKGLPITEEI</sequence>
<name>A0A6J6NBZ3_9ZZZZ</name>
<organism evidence="3">
    <name type="scientific">freshwater metagenome</name>
    <dbReference type="NCBI Taxonomy" id="449393"/>
    <lineage>
        <taxon>unclassified sequences</taxon>
        <taxon>metagenomes</taxon>
        <taxon>ecological metagenomes</taxon>
    </lineage>
</organism>
<accession>A0A6J6NBZ3</accession>
<dbReference type="SUPFAM" id="SSF56801">
    <property type="entry name" value="Acetyl-CoA synthetase-like"/>
    <property type="match status" value="1"/>
</dbReference>
<dbReference type="GO" id="GO:0016878">
    <property type="term" value="F:acid-thiol ligase activity"/>
    <property type="evidence" value="ECO:0007669"/>
    <property type="project" value="UniProtKB-ARBA"/>
</dbReference>
<dbReference type="InterPro" id="IPR050237">
    <property type="entry name" value="ATP-dep_AMP-bd_enzyme"/>
</dbReference>
<dbReference type="AlphaFoldDB" id="A0A6J6NBZ3"/>
<dbReference type="PANTHER" id="PTHR43767:SF1">
    <property type="entry name" value="NONRIBOSOMAL PEPTIDE SYNTHASE PES1 (EUROFUNG)-RELATED"/>
    <property type="match status" value="1"/>
</dbReference>